<evidence type="ECO:0000313" key="11">
    <source>
        <dbReference type="Proteomes" id="UP001489004"/>
    </source>
</evidence>
<protein>
    <recommendedName>
        <fullName evidence="8">Derlin</fullName>
    </recommendedName>
</protein>
<evidence type="ECO:0000256" key="5">
    <source>
        <dbReference type="ARBA" id="ARBA00022824"/>
    </source>
</evidence>
<dbReference type="InterPro" id="IPR007599">
    <property type="entry name" value="DER1"/>
</dbReference>
<evidence type="ECO:0000256" key="1">
    <source>
        <dbReference type="ARBA" id="ARBA00003292"/>
    </source>
</evidence>
<organism evidence="10 11">
    <name type="scientific">[Myrmecia] bisecta</name>
    <dbReference type="NCBI Taxonomy" id="41462"/>
    <lineage>
        <taxon>Eukaryota</taxon>
        <taxon>Viridiplantae</taxon>
        <taxon>Chlorophyta</taxon>
        <taxon>core chlorophytes</taxon>
        <taxon>Trebouxiophyceae</taxon>
        <taxon>Trebouxiales</taxon>
        <taxon>Trebouxiaceae</taxon>
        <taxon>Myrmecia</taxon>
    </lineage>
</organism>
<dbReference type="GO" id="GO:0006950">
    <property type="term" value="P:response to stress"/>
    <property type="evidence" value="ECO:0007669"/>
    <property type="project" value="UniProtKB-ARBA"/>
</dbReference>
<comment type="function">
    <text evidence="1">May be involved in the degradation process of specific misfolded endoplasmic reticulum (ER) luminal proteins.</text>
</comment>
<accession>A0AAW1Q184</accession>
<feature type="transmembrane region" description="Helical" evidence="8">
    <location>
        <begin position="27"/>
        <end position="49"/>
    </location>
</feature>
<feature type="compositionally biased region" description="Gly residues" evidence="9">
    <location>
        <begin position="250"/>
        <end position="260"/>
    </location>
</feature>
<proteinExistence type="inferred from homology"/>
<comment type="function">
    <text evidence="8">May be involved in the degradation of misfolded endoplasmic reticulum (ER) luminal proteins.</text>
</comment>
<reference evidence="10 11" key="1">
    <citation type="journal article" date="2024" name="Nat. Commun.">
        <title>Phylogenomics reveals the evolutionary origins of lichenization in chlorophyte algae.</title>
        <authorList>
            <person name="Puginier C."/>
            <person name="Libourel C."/>
            <person name="Otte J."/>
            <person name="Skaloud P."/>
            <person name="Haon M."/>
            <person name="Grisel S."/>
            <person name="Petersen M."/>
            <person name="Berrin J.G."/>
            <person name="Delaux P.M."/>
            <person name="Dal Grande F."/>
            <person name="Keller J."/>
        </authorList>
    </citation>
    <scope>NUCLEOTIDE SEQUENCE [LARGE SCALE GENOMIC DNA]</scope>
    <source>
        <strain evidence="10 11">SAG 2043</strain>
    </source>
</reference>
<keyword evidence="7 8" id="KW-0472">Membrane</keyword>
<evidence type="ECO:0000256" key="8">
    <source>
        <dbReference type="RuleBase" id="RU363059"/>
    </source>
</evidence>
<comment type="subcellular location">
    <subcellularLocation>
        <location evidence="2 8">Endoplasmic reticulum membrane</location>
        <topology evidence="2 8">Multi-pass membrane protein</topology>
    </subcellularLocation>
</comment>
<sequence>MAGRNVRQGFGATPADFYYSLPPITRLYATSAVAATVAVSLGLVSPYTLMLHWPSVFKLQVWRLLTNFVFLGGFSMKTVIQIIWILTYSKPLEAATYQFNPADYIFMLLVGMVSMLAATFIPFFNSPFLASPLVFMLLYVWSREFPTNNVSIWGLFNVQAFYLPFCFLGLNVMLGGNWVADLLGILAGHLYYFLKVLHPAAGGQDLLKTPAFLTRWVQQAGIGNPAVRPAAPPGRQQAQAAPAAPTGFRAFGGTGRRLNG</sequence>
<evidence type="ECO:0000256" key="4">
    <source>
        <dbReference type="ARBA" id="ARBA00022692"/>
    </source>
</evidence>
<keyword evidence="11" id="KW-1185">Reference proteome</keyword>
<feature type="compositionally biased region" description="Low complexity" evidence="9">
    <location>
        <begin position="233"/>
        <end position="249"/>
    </location>
</feature>
<dbReference type="GO" id="GO:0005789">
    <property type="term" value="C:endoplasmic reticulum membrane"/>
    <property type="evidence" value="ECO:0007669"/>
    <property type="project" value="UniProtKB-SubCell"/>
</dbReference>
<name>A0AAW1Q184_9CHLO</name>
<evidence type="ECO:0000256" key="6">
    <source>
        <dbReference type="ARBA" id="ARBA00022989"/>
    </source>
</evidence>
<evidence type="ECO:0000313" key="10">
    <source>
        <dbReference type="EMBL" id="KAK9814204.1"/>
    </source>
</evidence>
<dbReference type="Proteomes" id="UP001489004">
    <property type="component" value="Unassembled WGS sequence"/>
</dbReference>
<evidence type="ECO:0000256" key="3">
    <source>
        <dbReference type="ARBA" id="ARBA00008917"/>
    </source>
</evidence>
<feature type="transmembrane region" description="Helical" evidence="8">
    <location>
        <begin position="105"/>
        <end position="138"/>
    </location>
</feature>
<dbReference type="Pfam" id="PF04511">
    <property type="entry name" value="DER1"/>
    <property type="match status" value="1"/>
</dbReference>
<keyword evidence="4 8" id="KW-0812">Transmembrane</keyword>
<comment type="similarity">
    <text evidence="3 8">Belongs to the derlin family.</text>
</comment>
<dbReference type="PANTHER" id="PTHR11009">
    <property type="entry name" value="DER1-LIKE PROTEIN, DERLIN"/>
    <property type="match status" value="1"/>
</dbReference>
<evidence type="ECO:0000256" key="9">
    <source>
        <dbReference type="SAM" id="MobiDB-lite"/>
    </source>
</evidence>
<keyword evidence="6 8" id="KW-1133">Transmembrane helix</keyword>
<gene>
    <name evidence="10" type="ORF">WJX72_002204</name>
</gene>
<dbReference type="EMBL" id="JALJOR010000007">
    <property type="protein sequence ID" value="KAK9814204.1"/>
    <property type="molecule type" value="Genomic_DNA"/>
</dbReference>
<feature type="transmembrane region" description="Helical" evidence="8">
    <location>
        <begin position="61"/>
        <end position="85"/>
    </location>
</feature>
<evidence type="ECO:0000256" key="2">
    <source>
        <dbReference type="ARBA" id="ARBA00004477"/>
    </source>
</evidence>
<feature type="region of interest" description="Disordered" evidence="9">
    <location>
        <begin position="228"/>
        <end position="260"/>
    </location>
</feature>
<comment type="caution">
    <text evidence="10">The sequence shown here is derived from an EMBL/GenBank/DDBJ whole genome shotgun (WGS) entry which is preliminary data.</text>
</comment>
<dbReference type="SUPFAM" id="SSF144091">
    <property type="entry name" value="Rhomboid-like"/>
    <property type="match status" value="1"/>
</dbReference>
<dbReference type="AlphaFoldDB" id="A0AAW1Q184"/>
<feature type="transmembrane region" description="Helical" evidence="8">
    <location>
        <begin position="150"/>
        <end position="170"/>
    </location>
</feature>
<evidence type="ECO:0000256" key="7">
    <source>
        <dbReference type="ARBA" id="ARBA00023136"/>
    </source>
</evidence>
<dbReference type="InterPro" id="IPR035952">
    <property type="entry name" value="Rhomboid-like_sf"/>
</dbReference>
<keyword evidence="5 8" id="KW-0256">Endoplasmic reticulum</keyword>